<dbReference type="STRING" id="1618364.UX86_C0003G0037"/>
<protein>
    <submittedName>
        <fullName evidence="1">Uncharacterized protein</fullName>
    </submittedName>
</protein>
<sequence>MKFLKVATLLLCLIISWYLLLPDPGFPPPPPGSLVSTEPADTESIYRRAYFTDLSRQEIMEYYSSTFALRFLPWVQLRLNNPPEESQTVIRDQALTSWLEELVHPWRESVYINGFYPTLPTQAINVAGKHYEAKITVRLLPSHPVTRLTVLAMTSIITAVLFKEFTHV</sequence>
<proteinExistence type="predicted"/>
<reference evidence="1 2" key="1">
    <citation type="journal article" date="2015" name="Nature">
        <title>rRNA introns, odd ribosomes, and small enigmatic genomes across a large radiation of phyla.</title>
        <authorList>
            <person name="Brown C.T."/>
            <person name="Hug L.A."/>
            <person name="Thomas B.C."/>
            <person name="Sharon I."/>
            <person name="Castelle C.J."/>
            <person name="Singh A."/>
            <person name="Wilkins M.J."/>
            <person name="Williams K.H."/>
            <person name="Banfield J.F."/>
        </authorList>
    </citation>
    <scope>NUCLEOTIDE SEQUENCE [LARGE SCALE GENOMIC DNA]</scope>
</reference>
<evidence type="ECO:0000313" key="2">
    <source>
        <dbReference type="Proteomes" id="UP000034502"/>
    </source>
</evidence>
<dbReference type="AlphaFoldDB" id="A0A0G1S6D4"/>
<organism evidence="1 2">
    <name type="scientific">Candidatus Amesbacteria bacterium GW2011_GWC1_47_15</name>
    <dbReference type="NCBI Taxonomy" id="1618364"/>
    <lineage>
        <taxon>Bacteria</taxon>
        <taxon>Candidatus Amesiibacteriota</taxon>
    </lineage>
</organism>
<evidence type="ECO:0000313" key="1">
    <source>
        <dbReference type="EMBL" id="KKU64942.1"/>
    </source>
</evidence>
<accession>A0A0G1S6D4</accession>
<dbReference type="EMBL" id="LCNU01000003">
    <property type="protein sequence ID" value="KKU64942.1"/>
    <property type="molecule type" value="Genomic_DNA"/>
</dbReference>
<dbReference type="Proteomes" id="UP000034502">
    <property type="component" value="Unassembled WGS sequence"/>
</dbReference>
<gene>
    <name evidence="1" type="ORF">UX86_C0003G0037</name>
</gene>
<comment type="caution">
    <text evidence="1">The sequence shown here is derived from an EMBL/GenBank/DDBJ whole genome shotgun (WGS) entry which is preliminary data.</text>
</comment>
<name>A0A0G1S6D4_9BACT</name>